<name>A0A6J5X685_PRUAR</name>
<evidence type="ECO:0000256" key="1">
    <source>
        <dbReference type="ARBA" id="ARBA00011738"/>
    </source>
</evidence>
<protein>
    <submittedName>
        <fullName evidence="4">Uncharacterized protein</fullName>
    </submittedName>
</protein>
<organism evidence="4 5">
    <name type="scientific">Prunus armeniaca</name>
    <name type="common">Apricot</name>
    <name type="synonym">Armeniaca vulgaris</name>
    <dbReference type="NCBI Taxonomy" id="36596"/>
    <lineage>
        <taxon>Eukaryota</taxon>
        <taxon>Viridiplantae</taxon>
        <taxon>Streptophyta</taxon>
        <taxon>Embryophyta</taxon>
        <taxon>Tracheophyta</taxon>
        <taxon>Spermatophyta</taxon>
        <taxon>Magnoliopsida</taxon>
        <taxon>eudicotyledons</taxon>
        <taxon>Gunneridae</taxon>
        <taxon>Pentapetalae</taxon>
        <taxon>rosids</taxon>
        <taxon>fabids</taxon>
        <taxon>Rosales</taxon>
        <taxon>Rosaceae</taxon>
        <taxon>Amygdaloideae</taxon>
        <taxon>Amygdaleae</taxon>
        <taxon>Prunus</taxon>
    </lineage>
</organism>
<dbReference type="InterPro" id="IPR011032">
    <property type="entry name" value="GroES-like_sf"/>
</dbReference>
<dbReference type="Gene3D" id="3.90.180.10">
    <property type="entry name" value="Medium-chain alcohol dehydrogenases, catalytic domain"/>
    <property type="match status" value="1"/>
</dbReference>
<accession>A0A6J5X685</accession>
<dbReference type="EMBL" id="CAEKKB010000004">
    <property type="protein sequence ID" value="CAB4307412.1"/>
    <property type="molecule type" value="Genomic_DNA"/>
</dbReference>
<dbReference type="GO" id="GO:0051903">
    <property type="term" value="F:S-(hydroxymethyl)glutathione dehydrogenase [NAD(P)+] activity"/>
    <property type="evidence" value="ECO:0007669"/>
    <property type="project" value="TreeGrafter"/>
</dbReference>
<evidence type="ECO:0000313" key="5">
    <source>
        <dbReference type="Proteomes" id="UP000507245"/>
    </source>
</evidence>
<gene>
    <name evidence="4" type="ORF">ORAREDHAP_LOCUS26070</name>
</gene>
<dbReference type="GO" id="GO:0046294">
    <property type="term" value="P:formaldehyde catabolic process"/>
    <property type="evidence" value="ECO:0007669"/>
    <property type="project" value="TreeGrafter"/>
</dbReference>
<keyword evidence="5" id="KW-1185">Reference proteome</keyword>
<dbReference type="GO" id="GO:0008270">
    <property type="term" value="F:zinc ion binding"/>
    <property type="evidence" value="ECO:0007669"/>
    <property type="project" value="TreeGrafter"/>
</dbReference>
<dbReference type="SUPFAM" id="SSF50129">
    <property type="entry name" value="GroES-like"/>
    <property type="match status" value="1"/>
</dbReference>
<keyword evidence="2" id="KW-0479">Metal-binding</keyword>
<dbReference type="AlphaFoldDB" id="A0A6J5X685"/>
<evidence type="ECO:0000256" key="3">
    <source>
        <dbReference type="ARBA" id="ARBA00022833"/>
    </source>
</evidence>
<sequence>MSSSEPKAPLAAVAWGAGKPLVIEEVNVNPPQAMEIRIKVACPSLCRSDITAWESQVAQGAKLRGASQIIGGSH</sequence>
<reference evidence="5" key="1">
    <citation type="journal article" date="2020" name="Genome Biol.">
        <title>Gamete binning: chromosome-level and haplotype-resolved genome assembly enabled by high-throughput single-cell sequencing of gamete genomes.</title>
        <authorList>
            <person name="Campoy J.A."/>
            <person name="Sun H."/>
            <person name="Goel M."/>
            <person name="Jiao W.-B."/>
            <person name="Folz-Donahue K."/>
            <person name="Wang N."/>
            <person name="Rubio M."/>
            <person name="Liu C."/>
            <person name="Kukat C."/>
            <person name="Ruiz D."/>
            <person name="Huettel B."/>
            <person name="Schneeberger K."/>
        </authorList>
    </citation>
    <scope>NUCLEOTIDE SEQUENCE [LARGE SCALE GENOMIC DNA]</scope>
    <source>
        <strain evidence="5">cv. Rojo Pasion</strain>
    </source>
</reference>
<keyword evidence="3" id="KW-0862">Zinc</keyword>
<dbReference type="Proteomes" id="UP000507245">
    <property type="component" value="Unassembled WGS sequence"/>
</dbReference>
<evidence type="ECO:0000313" key="4">
    <source>
        <dbReference type="EMBL" id="CAB4307412.1"/>
    </source>
</evidence>
<dbReference type="PANTHER" id="PTHR43880:SF5">
    <property type="entry name" value="ALCOHOL DEHYDROGENASE-LIKE 6"/>
    <property type="match status" value="1"/>
</dbReference>
<dbReference type="GO" id="GO:0005829">
    <property type="term" value="C:cytosol"/>
    <property type="evidence" value="ECO:0007669"/>
    <property type="project" value="TreeGrafter"/>
</dbReference>
<evidence type="ECO:0000256" key="2">
    <source>
        <dbReference type="ARBA" id="ARBA00022723"/>
    </source>
</evidence>
<dbReference type="OrthoDB" id="417550at2759"/>
<comment type="subunit">
    <text evidence="1">Homodimer.</text>
</comment>
<dbReference type="PANTHER" id="PTHR43880">
    <property type="entry name" value="ALCOHOL DEHYDROGENASE"/>
    <property type="match status" value="1"/>
</dbReference>
<proteinExistence type="predicted"/>